<organism evidence="1 2">
    <name type="scientific">Pseudomonas jessenii</name>
    <dbReference type="NCBI Taxonomy" id="77298"/>
    <lineage>
        <taxon>Bacteria</taxon>
        <taxon>Pseudomonadati</taxon>
        <taxon>Pseudomonadota</taxon>
        <taxon>Gammaproteobacteria</taxon>
        <taxon>Pseudomonadales</taxon>
        <taxon>Pseudomonadaceae</taxon>
        <taxon>Pseudomonas</taxon>
    </lineage>
</organism>
<gene>
    <name evidence="1" type="ORF">FHG55_13675</name>
</gene>
<comment type="caution">
    <text evidence="1">The sequence shown here is derived from an EMBL/GenBank/DDBJ whole genome shotgun (WGS) entry which is preliminary data.</text>
</comment>
<evidence type="ECO:0000313" key="1">
    <source>
        <dbReference type="EMBL" id="TNB95017.1"/>
    </source>
</evidence>
<dbReference type="AlphaFoldDB" id="A0A5C4KY77"/>
<protein>
    <submittedName>
        <fullName evidence="1">Uncharacterized protein</fullName>
    </submittedName>
</protein>
<accession>A0A5C4KY77</accession>
<proteinExistence type="predicted"/>
<reference evidence="1" key="1">
    <citation type="submission" date="2019-06" db="EMBL/GenBank/DDBJ databases">
        <title>Pseudomonas-derived Butenolides : (Bio)synthesis of Styrolides.</title>
        <authorList>
            <person name="Klapper M."/>
            <person name="Chowdhury S."/>
            <person name="Stallforth P."/>
        </authorList>
    </citation>
    <scope>NUCLEOTIDE SEQUENCE [LARGE SCALE GENOMIC DNA]</scope>
    <source>
        <strain evidence="1">EC-S101</strain>
    </source>
</reference>
<name>A0A5C4KY77_PSEJE</name>
<dbReference type="Proteomes" id="UP000306272">
    <property type="component" value="Unassembled WGS sequence"/>
</dbReference>
<sequence>MGTTPFPHLECIPLWERACSRKRCVIQLIDELFRRLREQAPSHIDRHAPPKLTMSIRRLMSHAHNSIAQIRKNLFPSAQVIPRTRPVNMPARPFGPFNPCRPD</sequence>
<keyword evidence="2" id="KW-1185">Reference proteome</keyword>
<evidence type="ECO:0000313" key="2">
    <source>
        <dbReference type="Proteomes" id="UP000306272"/>
    </source>
</evidence>
<dbReference type="EMBL" id="VDDB01000012">
    <property type="protein sequence ID" value="TNB95017.1"/>
    <property type="molecule type" value="Genomic_DNA"/>
</dbReference>